<comment type="subcellular location">
    <subcellularLocation>
        <location evidence="1">Cell membrane</location>
        <topology evidence="1">Multi-pass membrane protein</topology>
    </subcellularLocation>
</comment>
<keyword evidence="10" id="KW-1185">Reference proteome</keyword>
<dbReference type="EMBL" id="JBHSMQ010000002">
    <property type="protein sequence ID" value="MFC5454805.1"/>
    <property type="molecule type" value="Genomic_DNA"/>
</dbReference>
<evidence type="ECO:0000256" key="3">
    <source>
        <dbReference type="ARBA" id="ARBA00022475"/>
    </source>
</evidence>
<evidence type="ECO:0000256" key="2">
    <source>
        <dbReference type="ARBA" id="ARBA00005745"/>
    </source>
</evidence>
<feature type="transmembrane region" description="Helical" evidence="7">
    <location>
        <begin position="236"/>
        <end position="254"/>
    </location>
</feature>
<dbReference type="PRINTS" id="PR00812">
    <property type="entry name" value="BCTERIALGSPF"/>
</dbReference>
<feature type="transmembrane region" description="Helical" evidence="7">
    <location>
        <begin position="182"/>
        <end position="204"/>
    </location>
</feature>
<name>A0ABW0KN22_9BACT</name>
<dbReference type="InterPro" id="IPR042094">
    <property type="entry name" value="T2SS_GspF_sf"/>
</dbReference>
<dbReference type="Pfam" id="PF00482">
    <property type="entry name" value="T2SSF"/>
    <property type="match status" value="2"/>
</dbReference>
<comment type="similarity">
    <text evidence="2">Belongs to the GSP F family.</text>
</comment>
<evidence type="ECO:0000256" key="6">
    <source>
        <dbReference type="ARBA" id="ARBA00023136"/>
    </source>
</evidence>
<comment type="caution">
    <text evidence="9">The sequence shown here is derived from an EMBL/GenBank/DDBJ whole genome shotgun (WGS) entry which is preliminary data.</text>
</comment>
<feature type="transmembrane region" description="Helical" evidence="7">
    <location>
        <begin position="381"/>
        <end position="403"/>
    </location>
</feature>
<gene>
    <name evidence="9" type="ORF">ACFQDI_08080</name>
</gene>
<feature type="domain" description="Type II secretion system protein GspF" evidence="8">
    <location>
        <begin position="285"/>
        <end position="406"/>
    </location>
</feature>
<dbReference type="InterPro" id="IPR003004">
    <property type="entry name" value="GspF/PilC"/>
</dbReference>
<evidence type="ECO:0000256" key="7">
    <source>
        <dbReference type="SAM" id="Phobius"/>
    </source>
</evidence>
<dbReference type="Gene3D" id="1.20.81.30">
    <property type="entry name" value="Type II secretion system (T2SS), domain F"/>
    <property type="match status" value="2"/>
</dbReference>
<keyword evidence="4 7" id="KW-0812">Transmembrane</keyword>
<proteinExistence type="inferred from homology"/>
<keyword evidence="5 7" id="KW-1133">Transmembrane helix</keyword>
<evidence type="ECO:0000256" key="1">
    <source>
        <dbReference type="ARBA" id="ARBA00004651"/>
    </source>
</evidence>
<reference evidence="10" key="1">
    <citation type="journal article" date="2019" name="Int. J. Syst. Evol. Microbiol.">
        <title>The Global Catalogue of Microorganisms (GCM) 10K type strain sequencing project: providing services to taxonomists for standard genome sequencing and annotation.</title>
        <authorList>
            <consortium name="The Broad Institute Genomics Platform"/>
            <consortium name="The Broad Institute Genome Sequencing Center for Infectious Disease"/>
            <person name="Wu L."/>
            <person name="Ma J."/>
        </authorList>
    </citation>
    <scope>NUCLEOTIDE SEQUENCE [LARGE SCALE GENOMIC DNA]</scope>
    <source>
        <strain evidence="10">CGMCC 4.1469</strain>
    </source>
</reference>
<sequence>MPTFIYSAQGPSGVITGELAASDRSEAFALLGKKKIQPIMLEAAGDAKASASTAAKARQNAAAAEAIPGGPIRLKLPQVVLFIEELSDLVGAGIQLEPALATMERRRELSGIKTLATVLRGKVRDGMAFSKAIAATSPSFGKLFCALVSAGEASGSLGIILKRQAQYMRSLQALKSKVLSALLYPAFLIVAAVSVTLLFVVYLIPKLTEMLDSTGGSLPLAAQIILKVSDVFKASWWMIILGGIVSYILGKAWISRPESAIPWARFKLRIPLFGAIFRARFYVQFLETMANLLGNGLTMVHAMQLTHQATDNPYLRQEFESVMRNVGEGVSLSRALDRSGQFPPLLIDMVNIGEQTGDMPAALARAAERFDRELTKKIDTLAALIQPLIVCLMAAMVGLMAYLMMTTIFQTISSINK</sequence>
<evidence type="ECO:0000313" key="10">
    <source>
        <dbReference type="Proteomes" id="UP001596052"/>
    </source>
</evidence>
<dbReference type="PANTHER" id="PTHR30012">
    <property type="entry name" value="GENERAL SECRETION PATHWAY PROTEIN"/>
    <property type="match status" value="1"/>
</dbReference>
<dbReference type="PANTHER" id="PTHR30012:SF0">
    <property type="entry name" value="TYPE II SECRETION SYSTEM PROTEIN F-RELATED"/>
    <property type="match status" value="1"/>
</dbReference>
<dbReference type="InterPro" id="IPR018076">
    <property type="entry name" value="T2SS_GspF_dom"/>
</dbReference>
<keyword evidence="3" id="KW-1003">Cell membrane</keyword>
<feature type="domain" description="Type II secretion system protein GspF" evidence="8">
    <location>
        <begin position="82"/>
        <end position="205"/>
    </location>
</feature>
<feature type="transmembrane region" description="Helical" evidence="7">
    <location>
        <begin position="140"/>
        <end position="161"/>
    </location>
</feature>
<evidence type="ECO:0000259" key="8">
    <source>
        <dbReference type="Pfam" id="PF00482"/>
    </source>
</evidence>
<evidence type="ECO:0000256" key="5">
    <source>
        <dbReference type="ARBA" id="ARBA00022989"/>
    </source>
</evidence>
<dbReference type="RefSeq" id="WP_377165263.1">
    <property type="nucleotide sequence ID" value="NZ_JBHSMQ010000002.1"/>
</dbReference>
<organism evidence="9 10">
    <name type="scientific">Prosthecobacter fluviatilis</name>
    <dbReference type="NCBI Taxonomy" id="445931"/>
    <lineage>
        <taxon>Bacteria</taxon>
        <taxon>Pseudomonadati</taxon>
        <taxon>Verrucomicrobiota</taxon>
        <taxon>Verrucomicrobiia</taxon>
        <taxon>Verrucomicrobiales</taxon>
        <taxon>Verrucomicrobiaceae</taxon>
        <taxon>Prosthecobacter</taxon>
    </lineage>
</organism>
<accession>A0ABW0KN22</accession>
<dbReference type="Proteomes" id="UP001596052">
    <property type="component" value="Unassembled WGS sequence"/>
</dbReference>
<evidence type="ECO:0000256" key="4">
    <source>
        <dbReference type="ARBA" id="ARBA00022692"/>
    </source>
</evidence>
<evidence type="ECO:0000313" key="9">
    <source>
        <dbReference type="EMBL" id="MFC5454805.1"/>
    </source>
</evidence>
<keyword evidence="6 7" id="KW-0472">Membrane</keyword>
<protein>
    <submittedName>
        <fullName evidence="9">Type II secretion system F family protein</fullName>
    </submittedName>
</protein>